<keyword evidence="3" id="KW-1185">Reference proteome</keyword>
<name>A0AA40D4Z7_9PEZI</name>
<feature type="compositionally biased region" description="Polar residues" evidence="1">
    <location>
        <begin position="1307"/>
        <end position="1322"/>
    </location>
</feature>
<feature type="region of interest" description="Disordered" evidence="1">
    <location>
        <begin position="787"/>
        <end position="1254"/>
    </location>
</feature>
<feature type="compositionally biased region" description="Polar residues" evidence="1">
    <location>
        <begin position="865"/>
        <end position="888"/>
    </location>
</feature>
<dbReference type="Proteomes" id="UP001175001">
    <property type="component" value="Unassembled WGS sequence"/>
</dbReference>
<feature type="compositionally biased region" description="Basic and acidic residues" evidence="1">
    <location>
        <begin position="692"/>
        <end position="730"/>
    </location>
</feature>
<feature type="region of interest" description="Disordered" evidence="1">
    <location>
        <begin position="46"/>
        <end position="396"/>
    </location>
</feature>
<comment type="caution">
    <text evidence="2">The sequence shown here is derived from an EMBL/GenBank/DDBJ whole genome shotgun (WGS) entry which is preliminary data.</text>
</comment>
<feature type="region of interest" description="Disordered" evidence="1">
    <location>
        <begin position="1307"/>
        <end position="1331"/>
    </location>
</feature>
<feature type="compositionally biased region" description="Basic and acidic residues" evidence="1">
    <location>
        <begin position="914"/>
        <end position="932"/>
    </location>
</feature>
<feature type="compositionally biased region" description="Basic and acidic residues" evidence="1">
    <location>
        <begin position="46"/>
        <end position="65"/>
    </location>
</feature>
<feature type="compositionally biased region" description="Basic and acidic residues" evidence="1">
    <location>
        <begin position="83"/>
        <end position="94"/>
    </location>
</feature>
<feature type="compositionally biased region" description="Basic and acidic residues" evidence="1">
    <location>
        <begin position="999"/>
        <end position="1010"/>
    </location>
</feature>
<proteinExistence type="predicted"/>
<feature type="compositionally biased region" description="Acidic residues" evidence="1">
    <location>
        <begin position="331"/>
        <end position="356"/>
    </location>
</feature>
<feature type="compositionally biased region" description="Low complexity" evidence="1">
    <location>
        <begin position="1175"/>
        <end position="1194"/>
    </location>
</feature>
<gene>
    <name evidence="2" type="ORF">DIS24_g1392</name>
</gene>
<feature type="compositionally biased region" description="Basic residues" evidence="1">
    <location>
        <begin position="839"/>
        <end position="864"/>
    </location>
</feature>
<accession>A0AA40D4Z7</accession>
<feature type="compositionally biased region" description="Low complexity" evidence="1">
    <location>
        <begin position="1081"/>
        <end position="1111"/>
    </location>
</feature>
<evidence type="ECO:0000256" key="1">
    <source>
        <dbReference type="SAM" id="MobiDB-lite"/>
    </source>
</evidence>
<feature type="compositionally biased region" description="Polar residues" evidence="1">
    <location>
        <begin position="1225"/>
        <end position="1234"/>
    </location>
</feature>
<feature type="compositionally biased region" description="Low complexity" evidence="1">
    <location>
        <begin position="67"/>
        <end position="81"/>
    </location>
</feature>
<dbReference type="EMBL" id="JAUJDW010000004">
    <property type="protein sequence ID" value="KAK0663365.1"/>
    <property type="molecule type" value="Genomic_DNA"/>
</dbReference>
<feature type="compositionally biased region" description="Low complexity" evidence="1">
    <location>
        <begin position="95"/>
        <end position="124"/>
    </location>
</feature>
<evidence type="ECO:0000313" key="3">
    <source>
        <dbReference type="Proteomes" id="UP001175001"/>
    </source>
</evidence>
<reference evidence="2" key="1">
    <citation type="submission" date="2023-06" db="EMBL/GenBank/DDBJ databases">
        <title>Multi-omics analyses reveal the molecular pathogenesis toolkit of Lasiodiplodia hormozganensis, a cross-kingdom pathogen.</title>
        <authorList>
            <person name="Felix C."/>
            <person name="Meneses R."/>
            <person name="Goncalves M.F.M."/>
            <person name="Tilleman L."/>
            <person name="Duarte A.S."/>
            <person name="Jorrin-Novo J.V."/>
            <person name="Van De Peer Y."/>
            <person name="Deforce D."/>
            <person name="Van Nieuwerburgh F."/>
            <person name="Esteves A.C."/>
            <person name="Alves A."/>
        </authorList>
    </citation>
    <scope>NUCLEOTIDE SEQUENCE</scope>
    <source>
        <strain evidence="2">CBS 339.90</strain>
    </source>
</reference>
<sequence length="1351" mass="145538">MDDWGDPWQDDAAPKHPPAIDVHILADRQSKERVVTPVLSGFFEDQQKWSEPDSHDVWATARDEPVAPLKPAAPADAPLWDADADKHVDIHEDMPAPTQTQAATVEAETPPPAEEATSDASSESSFHETTPDEFEESGAAPVTPTTHEIDSSDSGTTIGPDGGAYAALDPSTPPATRPHSDEFESGLSTRPSTSPSEASHGDGLSDSTRTSFEDDVGPQSVTATGELGHHKAAGETQTAEEPESEAEIEHQATAVAAEDSTTKDAPNEASEEADDETNEITIENEHEDRVQDSHEDQAEDSHDDQVEDAHEDPIEDRVEDPHVEDSHQDGSEEDAFDDDDFGDFEEEGDDVLEDETTSNIESPVDAEPSSPNNGSNSAQDLSEYVPSSPRPFVKADFTPDLSLVGQLFPATGNNKELEEVDDSPIKPTNARKAWYRLTRLETLHEVGSGKDHDNYVRVGWQGSTVRAETNQVVARWASEDRINGRTLLGGKSGAMFGWDSPKFSPASSVFSFHSHKRNASAATTPKKAVFDLEETKQRPASLAVPPLRRPSISAALDVPQFSWSSAVDEPDEPAASSAPPSKTAFANSNDGNNPWGGSFAEKAPAQEIMPISAPPVKVSFDERKSPSISRSSFEDADAWKPAAPSFREENSWGSAKASFEEEDSWEPAKTTLDEADAWNAAKKSLEETDPFEPPKRSLEEADAWKSTRESLDEPDASLHKPSLDEGDAWKPARTSSEKPPPYELPPQPPVEIPANCKPVKNSQDQIIGWKLDHDAIKKAAAEEKAAALQTLQRPQHTRAVSDPNILHITSPFDNPFAPPEPEKAEPAPDEKDQAQSGEKKKKKRLSWLTLPKRKKNNDLHHKRSVSTSSFLAVSNSTAVPPKSSSLPSWESPWAKTASKSPLANEVPGPDPEPEIARKEHEPEIPLRKHEPNPWDNAFDNAWDDARPSTAKSNASHRDSALTSKPELPAIDTAVRPLSPKEVVTPTPKLPAIDTNPAPHKADSPVHEEKSWGGIVESPMASPAIMSPDENPWGDPWKPTSVTLSVEPPSASKPTTKLAPLNTSVRPQDIDDDDDWGEMVESPAASSPVIAPPASGQWGLPRSISPIGSPISKTTRAHPPSPLVPAPIRSATMPISPTASGLASPPRVNPPKSTTAWLPKPTNQPRPLSPLNPARSSTLPTSPSVSSLPSLSPSPEQKREISRPAPIDIVATNSDPWDFSIFDKPTPTSARNRTASSPLPSPLPSPEPSSTAPTITFDAILGGATRTDRASSTPITFDQILQPSRDSTGSARTFDDILAKPGQLSRASSQQDLGAAAASQTQVGPVGGWAEQDKEAVKKFVAGLPDMSYMLR</sequence>
<feature type="region of interest" description="Disordered" evidence="1">
    <location>
        <begin position="565"/>
        <end position="760"/>
    </location>
</feature>
<feature type="compositionally biased region" description="Polar residues" evidence="1">
    <location>
        <begin position="369"/>
        <end position="380"/>
    </location>
</feature>
<feature type="compositionally biased region" description="Basic and acidic residues" evidence="1">
    <location>
        <begin position="283"/>
        <end position="330"/>
    </location>
</feature>
<feature type="compositionally biased region" description="Basic and acidic residues" evidence="1">
    <location>
        <begin position="820"/>
        <end position="833"/>
    </location>
</feature>
<organism evidence="2 3">
    <name type="scientific">Lasiodiplodia hormozganensis</name>
    <dbReference type="NCBI Taxonomy" id="869390"/>
    <lineage>
        <taxon>Eukaryota</taxon>
        <taxon>Fungi</taxon>
        <taxon>Dikarya</taxon>
        <taxon>Ascomycota</taxon>
        <taxon>Pezizomycotina</taxon>
        <taxon>Dothideomycetes</taxon>
        <taxon>Dothideomycetes incertae sedis</taxon>
        <taxon>Botryosphaeriales</taxon>
        <taxon>Botryosphaeriaceae</taxon>
        <taxon>Lasiodiplodia</taxon>
    </lineage>
</organism>
<feature type="compositionally biased region" description="Polar residues" evidence="1">
    <location>
        <begin position="186"/>
        <end position="197"/>
    </location>
</feature>
<feature type="compositionally biased region" description="Acidic residues" evidence="1">
    <location>
        <begin position="269"/>
        <end position="278"/>
    </location>
</feature>
<protein>
    <submittedName>
        <fullName evidence="2">Uncharacterized protein</fullName>
    </submittedName>
</protein>
<feature type="compositionally biased region" description="Pro residues" evidence="1">
    <location>
        <begin position="738"/>
        <end position="751"/>
    </location>
</feature>
<evidence type="ECO:0000313" key="2">
    <source>
        <dbReference type="EMBL" id="KAK0663365.1"/>
    </source>
</evidence>
<feature type="compositionally biased region" description="Polar residues" evidence="1">
    <location>
        <begin position="1150"/>
        <end position="1160"/>
    </location>
</feature>